<dbReference type="Gene3D" id="3.20.20.80">
    <property type="entry name" value="Glycosidases"/>
    <property type="match status" value="1"/>
</dbReference>
<gene>
    <name evidence="1" type="ORF">XYCOK13_16310</name>
</gene>
<keyword evidence="2" id="KW-1185">Reference proteome</keyword>
<sequence>MAGKRWSMFVYPWDLYDEGISRALHRIKAMDIDRILLAVSYHSGKFFLPHNPQKTIYYHDSGSIYFTPDLTSYGVLKPATGEAYRQYMANRQPDEAPDLLQAVLAEAHACGLEVYAWVVGLHNSRLGTQFPMVTVRNAYGESYRHALCPAHEECRHYAVQMIDDLASGYEGLDGIVLESFDYMGLLHGDHHELIAVPEPDRLEALLGLCFCDRCKSGAAERGIDADELQRKVRLAVERIGKCEAPELESTDELLQAYMDMRARFVEALYSSVRETVLSRGKPLPVWSTLWLAEGANPALYGVNTASLSRYVDGWIACYPSNESNVSAFAESVRQQLGDAPFAAGIRMIAPETVSPDQMQRYIRAYQKEDVRDLCFYNYGLASEAVLEQIREG</sequence>
<dbReference type="Proteomes" id="UP000677918">
    <property type="component" value="Unassembled WGS sequence"/>
</dbReference>
<dbReference type="RefSeq" id="WP_213411520.1">
    <property type="nucleotide sequence ID" value="NZ_BOVK01000018.1"/>
</dbReference>
<evidence type="ECO:0000313" key="1">
    <source>
        <dbReference type="EMBL" id="GIQ68807.1"/>
    </source>
</evidence>
<protein>
    <recommendedName>
        <fullName evidence="3">Glycosyl hydrolase-like 10 domain-containing protein</fullName>
    </recommendedName>
</protein>
<evidence type="ECO:0008006" key="3">
    <source>
        <dbReference type="Google" id="ProtNLM"/>
    </source>
</evidence>
<name>A0A8J4H0R5_9BACL</name>
<comment type="caution">
    <text evidence="1">The sequence shown here is derived from an EMBL/GenBank/DDBJ whole genome shotgun (WGS) entry which is preliminary data.</text>
</comment>
<dbReference type="EMBL" id="BOVK01000018">
    <property type="protein sequence ID" value="GIQ68807.1"/>
    <property type="molecule type" value="Genomic_DNA"/>
</dbReference>
<accession>A0A8J4H0R5</accession>
<evidence type="ECO:0000313" key="2">
    <source>
        <dbReference type="Proteomes" id="UP000677918"/>
    </source>
</evidence>
<organism evidence="1 2">
    <name type="scientific">Xylanibacillus composti</name>
    <dbReference type="NCBI Taxonomy" id="1572762"/>
    <lineage>
        <taxon>Bacteria</taxon>
        <taxon>Bacillati</taxon>
        <taxon>Bacillota</taxon>
        <taxon>Bacilli</taxon>
        <taxon>Bacillales</taxon>
        <taxon>Paenibacillaceae</taxon>
        <taxon>Xylanibacillus</taxon>
    </lineage>
</organism>
<proteinExistence type="predicted"/>
<reference evidence="1" key="1">
    <citation type="submission" date="2021-04" db="EMBL/GenBank/DDBJ databases">
        <title>Draft genome sequence of Xylanibacillus composti strain K13.</title>
        <authorList>
            <person name="Uke A."/>
            <person name="Chhe C."/>
            <person name="Baramee S."/>
            <person name="Kosugi A."/>
        </authorList>
    </citation>
    <scope>NUCLEOTIDE SEQUENCE</scope>
    <source>
        <strain evidence="1">K13</strain>
    </source>
</reference>
<dbReference type="AlphaFoldDB" id="A0A8J4H0R5"/>